<dbReference type="PROSITE" id="PS51163">
    <property type="entry name" value="YRDC"/>
    <property type="match status" value="1"/>
</dbReference>
<evidence type="ECO:0000256" key="3">
    <source>
        <dbReference type="ARBA" id="ARBA00012584"/>
    </source>
</evidence>
<dbReference type="GO" id="GO:0003725">
    <property type="term" value="F:double-stranded RNA binding"/>
    <property type="evidence" value="ECO:0007669"/>
    <property type="project" value="InterPro"/>
</dbReference>
<comment type="similarity">
    <text evidence="2">Belongs to the SUA5 family.</text>
</comment>
<dbReference type="GO" id="GO:0005524">
    <property type="term" value="F:ATP binding"/>
    <property type="evidence" value="ECO:0007669"/>
    <property type="project" value="UniProtKB-KW"/>
</dbReference>
<dbReference type="GO" id="GO:0006450">
    <property type="term" value="P:regulation of translational fidelity"/>
    <property type="evidence" value="ECO:0007669"/>
    <property type="project" value="TreeGrafter"/>
</dbReference>
<dbReference type="AlphaFoldDB" id="A0A7C6A8R2"/>
<protein>
    <recommendedName>
        <fullName evidence="10">L-threonylcarbamoyladenylate synthase</fullName>
        <ecNumber evidence="3">2.7.7.87</ecNumber>
    </recommendedName>
    <alternativeName>
        <fullName evidence="10">L-threonylcarbamoyladenylate synthase</fullName>
    </alternativeName>
</protein>
<dbReference type="PANTHER" id="PTHR17490">
    <property type="entry name" value="SUA5"/>
    <property type="match status" value="1"/>
</dbReference>
<evidence type="ECO:0000256" key="11">
    <source>
        <dbReference type="ARBA" id="ARBA00048366"/>
    </source>
</evidence>
<keyword evidence="8" id="KW-0547">Nucleotide-binding</keyword>
<comment type="catalytic activity">
    <reaction evidence="11">
        <text>L-threonine + hydrogencarbonate + ATP = L-threonylcarbamoyladenylate + diphosphate + H2O</text>
        <dbReference type="Rhea" id="RHEA:36407"/>
        <dbReference type="ChEBI" id="CHEBI:15377"/>
        <dbReference type="ChEBI" id="CHEBI:17544"/>
        <dbReference type="ChEBI" id="CHEBI:30616"/>
        <dbReference type="ChEBI" id="CHEBI:33019"/>
        <dbReference type="ChEBI" id="CHEBI:57926"/>
        <dbReference type="ChEBI" id="CHEBI:73682"/>
        <dbReference type="EC" id="2.7.7.87"/>
    </reaction>
</comment>
<dbReference type="SUPFAM" id="SSF55821">
    <property type="entry name" value="YrdC/RibB"/>
    <property type="match status" value="1"/>
</dbReference>
<dbReference type="GO" id="GO:0000049">
    <property type="term" value="F:tRNA binding"/>
    <property type="evidence" value="ECO:0007669"/>
    <property type="project" value="TreeGrafter"/>
</dbReference>
<evidence type="ECO:0000256" key="8">
    <source>
        <dbReference type="ARBA" id="ARBA00022741"/>
    </source>
</evidence>
<dbReference type="GO" id="GO:0005737">
    <property type="term" value="C:cytoplasm"/>
    <property type="evidence" value="ECO:0007669"/>
    <property type="project" value="UniProtKB-SubCell"/>
</dbReference>
<evidence type="ECO:0000259" key="12">
    <source>
        <dbReference type="PROSITE" id="PS51163"/>
    </source>
</evidence>
<dbReference type="EMBL" id="DTLI01000036">
    <property type="protein sequence ID" value="HHS51549.1"/>
    <property type="molecule type" value="Genomic_DNA"/>
</dbReference>
<comment type="subcellular location">
    <subcellularLocation>
        <location evidence="1">Cytoplasm</location>
    </subcellularLocation>
</comment>
<dbReference type="InterPro" id="IPR017945">
    <property type="entry name" value="DHBP_synth_RibB-like_a/b_dom"/>
</dbReference>
<evidence type="ECO:0000256" key="4">
    <source>
        <dbReference type="ARBA" id="ARBA00022490"/>
    </source>
</evidence>
<name>A0A7C6A8R2_UNCW3</name>
<evidence type="ECO:0000256" key="6">
    <source>
        <dbReference type="ARBA" id="ARBA00022694"/>
    </source>
</evidence>
<dbReference type="EC" id="2.7.7.87" evidence="3"/>
<evidence type="ECO:0000313" key="13">
    <source>
        <dbReference type="EMBL" id="HHS51549.1"/>
    </source>
</evidence>
<dbReference type="Pfam" id="PF01300">
    <property type="entry name" value="Sua5_yciO_yrdC"/>
    <property type="match status" value="1"/>
</dbReference>
<dbReference type="PANTHER" id="PTHR17490:SF16">
    <property type="entry name" value="THREONYLCARBAMOYL-AMP SYNTHASE"/>
    <property type="match status" value="1"/>
</dbReference>
<evidence type="ECO:0000256" key="2">
    <source>
        <dbReference type="ARBA" id="ARBA00007663"/>
    </source>
</evidence>
<dbReference type="Gene3D" id="3.90.870.10">
    <property type="entry name" value="DHBP synthase"/>
    <property type="match status" value="1"/>
</dbReference>
<sequence length="216" mass="23265">MKLVKIEKPVPEARELIEAAEIIKAGGLVVFPTETVYGLGADALNPCAVARVYEVKRRPKDQPLSIAVAEVGAIKQFVQKIPEVAQRLWQRFLPGPLTLILFKSEIIPDIVTGGNKKIGIRIPDHPVALSLIRLVARPITATSANLTGKPSPNEVTNIISDIGDKVDLIIDAGPTKFGQESTILDLTDTPTILRIGAISRAEIEAIIGPVQYASDI</sequence>
<evidence type="ECO:0000256" key="1">
    <source>
        <dbReference type="ARBA" id="ARBA00004496"/>
    </source>
</evidence>
<organism evidence="13">
    <name type="scientific">candidate division WOR-3 bacterium</name>
    <dbReference type="NCBI Taxonomy" id="2052148"/>
    <lineage>
        <taxon>Bacteria</taxon>
        <taxon>Bacteria division WOR-3</taxon>
    </lineage>
</organism>
<keyword evidence="5" id="KW-0808">Transferase</keyword>
<evidence type="ECO:0000256" key="7">
    <source>
        <dbReference type="ARBA" id="ARBA00022695"/>
    </source>
</evidence>
<proteinExistence type="inferred from homology"/>
<keyword evidence="6" id="KW-0819">tRNA processing</keyword>
<comment type="caution">
    <text evidence="13">The sequence shown here is derived from an EMBL/GenBank/DDBJ whole genome shotgun (WGS) entry which is preliminary data.</text>
</comment>
<dbReference type="GO" id="GO:0061710">
    <property type="term" value="F:L-threonylcarbamoyladenylate synthase"/>
    <property type="evidence" value="ECO:0007669"/>
    <property type="project" value="UniProtKB-EC"/>
</dbReference>
<dbReference type="InterPro" id="IPR006070">
    <property type="entry name" value="Sua5-like_dom"/>
</dbReference>
<dbReference type="NCBIfam" id="TIGR00057">
    <property type="entry name" value="L-threonylcarbamoyladenylate synthase"/>
    <property type="match status" value="1"/>
</dbReference>
<gene>
    <name evidence="13" type="ORF">ENW73_01605</name>
</gene>
<evidence type="ECO:0000256" key="10">
    <source>
        <dbReference type="ARBA" id="ARBA00029774"/>
    </source>
</evidence>
<accession>A0A7C6A8R2</accession>
<keyword evidence="9" id="KW-0067">ATP-binding</keyword>
<keyword evidence="4" id="KW-0963">Cytoplasm</keyword>
<evidence type="ECO:0000256" key="9">
    <source>
        <dbReference type="ARBA" id="ARBA00022840"/>
    </source>
</evidence>
<reference evidence="13" key="1">
    <citation type="journal article" date="2020" name="mSystems">
        <title>Genome- and Community-Level Interaction Insights into Carbon Utilization and Element Cycling Functions of Hydrothermarchaeota in Hydrothermal Sediment.</title>
        <authorList>
            <person name="Zhou Z."/>
            <person name="Liu Y."/>
            <person name="Xu W."/>
            <person name="Pan J."/>
            <person name="Luo Z.H."/>
            <person name="Li M."/>
        </authorList>
    </citation>
    <scope>NUCLEOTIDE SEQUENCE [LARGE SCALE GENOMIC DNA]</scope>
    <source>
        <strain evidence="13">SpSt-876</strain>
    </source>
</reference>
<keyword evidence="7" id="KW-0548">Nucleotidyltransferase</keyword>
<evidence type="ECO:0000256" key="5">
    <source>
        <dbReference type="ARBA" id="ARBA00022679"/>
    </source>
</evidence>
<dbReference type="InterPro" id="IPR050156">
    <property type="entry name" value="TC-AMP_synthase_SUA5"/>
</dbReference>
<dbReference type="GO" id="GO:0008033">
    <property type="term" value="P:tRNA processing"/>
    <property type="evidence" value="ECO:0007669"/>
    <property type="project" value="UniProtKB-KW"/>
</dbReference>
<feature type="domain" description="YrdC-like" evidence="12">
    <location>
        <begin position="13"/>
        <end position="198"/>
    </location>
</feature>